<dbReference type="Proteomes" id="UP000182771">
    <property type="component" value="Unassembled WGS sequence"/>
</dbReference>
<sequence>MINRKILLCFNKYKEKDEIENYFQNSFFSKDRIGAIDFVYDWPSFEKKREAIKSSEYAALVVLCQLTWQDGQGKLHEAKEHWGVRLVQREICLNREIDIPVLFLSFLPKKDIIDSYPDMQIISLYTLGYHFIQLSTTGPSNADLEAFYKMERVLPLEKEDAYQFANPKGMLALIRHDVKQEKIKYYRKWLEQILQTAAESTEKKQLLELLDSATEEEIRNICTEAEKLFTDAILSLPKENTATDKQKPHVLILEDDENILKEFKVEAKDKIILTHHTNTVEALAEIKADTNNTYKVVIVDFRIWDNPSAALSQRTMTQPQGYRFIEKVVAMGHYCVFIALSELPRMFQHRISSLSPILIVPENKQLVLSTAEQRANFIQKLHYWAADTEERLKVNAFGSEKLFEFYKWLLMRKEALEKIDKGAIKLINSFKNEINNNTTSNVYKAPTTIGILNKITGYKEEWNNIYEGYPNDVYIKEWIGKIFDRIKNKGMLDGNTKINIRGKLEGVVKRGSEREKNIFNKIEALIIGKNIQSKIDDVYNQLEDKERSSIFNELKNEMRILNFIKDEDTFIDKLIVRRFAIYLYYWIEKEFSEEDLIRKHKIAAVNYFLIKYKFDKNETYKKPDNRITSKCLRLTANTGRRTINNLQDIALTFEERIFFRNNVPDLYNKIK</sequence>
<proteinExistence type="predicted"/>
<evidence type="ECO:0000313" key="1">
    <source>
        <dbReference type="EMBL" id="SDX16761.1"/>
    </source>
</evidence>
<name>A0A1H2ZH99_9FLAO</name>
<reference evidence="1 2" key="1">
    <citation type="submission" date="2016-10" db="EMBL/GenBank/DDBJ databases">
        <authorList>
            <person name="Varghese N."/>
            <person name="Submissions S."/>
        </authorList>
    </citation>
    <scope>NUCLEOTIDE SEQUENCE [LARGE SCALE GENOMIC DNA]</scope>
    <source>
        <strain evidence="1 2">DSM 11449</strain>
    </source>
</reference>
<keyword evidence="2" id="KW-1185">Reference proteome</keyword>
<comment type="caution">
    <text evidence="1">The sequence shown here is derived from an EMBL/GenBank/DDBJ whole genome shotgun (WGS) entry which is preliminary data.</text>
</comment>
<dbReference type="AlphaFoldDB" id="A0A1H2ZH99"/>
<dbReference type="EMBL" id="FNND01000010">
    <property type="protein sequence ID" value="SDX16761.1"/>
    <property type="molecule type" value="Genomic_DNA"/>
</dbReference>
<gene>
    <name evidence="1" type="ORF">SAMN05444420_11045</name>
</gene>
<accession>A0A1H2ZH99</accession>
<dbReference type="RefSeq" id="WP_016421213.1">
    <property type="nucleotide sequence ID" value="NZ_FNND01000010.1"/>
</dbReference>
<organism evidence="1 2">
    <name type="scientific">Capnocytophaga granulosa</name>
    <dbReference type="NCBI Taxonomy" id="45242"/>
    <lineage>
        <taxon>Bacteria</taxon>
        <taxon>Pseudomonadati</taxon>
        <taxon>Bacteroidota</taxon>
        <taxon>Flavobacteriia</taxon>
        <taxon>Flavobacteriales</taxon>
        <taxon>Flavobacteriaceae</taxon>
        <taxon>Capnocytophaga</taxon>
    </lineage>
</organism>
<protein>
    <submittedName>
        <fullName evidence="1">Uncharacterized protein</fullName>
    </submittedName>
</protein>
<evidence type="ECO:0000313" key="2">
    <source>
        <dbReference type="Proteomes" id="UP000182771"/>
    </source>
</evidence>
<dbReference type="GeneID" id="85017197"/>